<dbReference type="CDD" id="cd01040">
    <property type="entry name" value="Mb-like"/>
    <property type="match status" value="1"/>
</dbReference>
<dbReference type="InterPro" id="IPR012292">
    <property type="entry name" value="Globin/Proto"/>
</dbReference>
<evidence type="ECO:0000313" key="4">
    <source>
        <dbReference type="Proteomes" id="UP001303046"/>
    </source>
</evidence>
<keyword evidence="1" id="KW-0561">Oxygen transport</keyword>
<dbReference type="Gene3D" id="1.10.490.10">
    <property type="entry name" value="Globins"/>
    <property type="match status" value="1"/>
</dbReference>
<dbReference type="SUPFAM" id="SSF46458">
    <property type="entry name" value="Globin-like"/>
    <property type="match status" value="1"/>
</dbReference>
<gene>
    <name evidence="3" type="primary">Necator_chrIV.g16826</name>
    <name evidence="3" type="ORF">RB195_003528</name>
</gene>
<comment type="similarity">
    <text evidence="1">Belongs to the globin family.</text>
</comment>
<evidence type="ECO:0000259" key="2">
    <source>
        <dbReference type="PROSITE" id="PS01033"/>
    </source>
</evidence>
<comment type="caution">
    <text evidence="3">The sequence shown here is derived from an EMBL/GenBank/DDBJ whole genome shotgun (WGS) entry which is preliminary data.</text>
</comment>
<accession>A0ABR1DNZ6</accession>
<name>A0ABR1DNZ6_NECAM</name>
<dbReference type="InterPro" id="IPR009050">
    <property type="entry name" value="Globin-like_sf"/>
</dbReference>
<evidence type="ECO:0000313" key="3">
    <source>
        <dbReference type="EMBL" id="KAK6752164.1"/>
    </source>
</evidence>
<dbReference type="InterPro" id="IPR000971">
    <property type="entry name" value="Globin"/>
</dbReference>
<evidence type="ECO:0000256" key="1">
    <source>
        <dbReference type="RuleBase" id="RU000356"/>
    </source>
</evidence>
<dbReference type="Pfam" id="PF00042">
    <property type="entry name" value="Globin"/>
    <property type="match status" value="1"/>
</dbReference>
<keyword evidence="1" id="KW-0408">Iron</keyword>
<keyword evidence="1" id="KW-0479">Metal-binding</keyword>
<dbReference type="InterPro" id="IPR053341">
    <property type="entry name" value="Oxidative_stress_globin-like"/>
</dbReference>
<sequence>MCSLFRRRNSPKEMAIPPPVRSITWSERIASYESDGTRQSSINQQRGSYSLYDIEKYAKRLQMDWYPFTNEEKAAILRSWKVLEPLKQSVGCDIYEMIFNQCPEARKLFPKMKFVNSKPDKKACEFAFQALRFVQVIEGAVMSLDNLPALDPILDNLGRIHGKLEVNGKFRPYYWSTFLECSICIFRKTLTNARKYPDKDIDNAIILWRYLLRDVMKKIKAGYNADISNRMTALAIDDSRSFTSIRKGSCTSEKSKEMCEDECNGNNYAGDMNRDGRFHSSSFLFKVVLYAI</sequence>
<reference evidence="3 4" key="1">
    <citation type="submission" date="2023-08" db="EMBL/GenBank/DDBJ databases">
        <title>A Necator americanus chromosomal reference genome.</title>
        <authorList>
            <person name="Ilik V."/>
            <person name="Petrzelkova K.J."/>
            <person name="Pardy F."/>
            <person name="Fuh T."/>
            <person name="Niatou-Singa F.S."/>
            <person name="Gouil Q."/>
            <person name="Baker L."/>
            <person name="Ritchie M.E."/>
            <person name="Jex A.R."/>
            <person name="Gazzola D."/>
            <person name="Li H."/>
            <person name="Toshio Fujiwara R."/>
            <person name="Zhan B."/>
            <person name="Aroian R.V."/>
            <person name="Pafco B."/>
            <person name="Schwarz E.M."/>
        </authorList>
    </citation>
    <scope>NUCLEOTIDE SEQUENCE [LARGE SCALE GENOMIC DNA]</scope>
    <source>
        <strain evidence="3 4">Aroian</strain>
        <tissue evidence="3">Whole animal</tissue>
    </source>
</reference>
<dbReference type="PANTHER" id="PTHR47768:SF2">
    <property type="entry name" value="GLOBIN-RELATED"/>
    <property type="match status" value="1"/>
</dbReference>
<dbReference type="PANTHER" id="PTHR47768">
    <property type="entry name" value="GLOBIN RELATED-RELATED"/>
    <property type="match status" value="1"/>
</dbReference>
<organism evidence="3 4">
    <name type="scientific">Necator americanus</name>
    <name type="common">Human hookworm</name>
    <dbReference type="NCBI Taxonomy" id="51031"/>
    <lineage>
        <taxon>Eukaryota</taxon>
        <taxon>Metazoa</taxon>
        <taxon>Ecdysozoa</taxon>
        <taxon>Nematoda</taxon>
        <taxon>Chromadorea</taxon>
        <taxon>Rhabditida</taxon>
        <taxon>Rhabditina</taxon>
        <taxon>Rhabditomorpha</taxon>
        <taxon>Strongyloidea</taxon>
        <taxon>Ancylostomatidae</taxon>
        <taxon>Bunostominae</taxon>
        <taxon>Necator</taxon>
    </lineage>
</organism>
<dbReference type="InterPro" id="IPR044399">
    <property type="entry name" value="Mb-like_M"/>
</dbReference>
<dbReference type="Proteomes" id="UP001303046">
    <property type="component" value="Unassembled WGS sequence"/>
</dbReference>
<keyword evidence="1" id="KW-0349">Heme</keyword>
<keyword evidence="1" id="KW-0813">Transport</keyword>
<dbReference type="EMBL" id="JAVFWL010000004">
    <property type="protein sequence ID" value="KAK6752164.1"/>
    <property type="molecule type" value="Genomic_DNA"/>
</dbReference>
<protein>
    <recommendedName>
        <fullName evidence="2">Globin domain-containing protein</fullName>
    </recommendedName>
</protein>
<proteinExistence type="inferred from homology"/>
<feature type="domain" description="Globin" evidence="2">
    <location>
        <begin position="67"/>
        <end position="224"/>
    </location>
</feature>
<keyword evidence="4" id="KW-1185">Reference proteome</keyword>
<dbReference type="PROSITE" id="PS01033">
    <property type="entry name" value="GLOBIN"/>
    <property type="match status" value="1"/>
</dbReference>